<dbReference type="Proteomes" id="UP001597452">
    <property type="component" value="Unassembled WGS sequence"/>
</dbReference>
<dbReference type="Pfam" id="PF12844">
    <property type="entry name" value="HTH_19"/>
    <property type="match status" value="1"/>
</dbReference>
<sequence>MNEQELVKVLSSKIKLVRSEFKYNQDEMASILGISKKTIVQIEKDRQLASWPVIVTFASIFRDSSIIQQEFGEEDIVHLLQTIARKNIHLHQSQKWMNHTFWKVIDEQNGLILQRHVMTHYYRIVDQLGERLFSSFYKKSAVKHFKEMTAYYHK</sequence>
<keyword evidence="3" id="KW-1185">Reference proteome</keyword>
<reference evidence="3" key="1">
    <citation type="journal article" date="2019" name="Int. J. Syst. Evol. Microbiol.">
        <title>The Global Catalogue of Microorganisms (GCM) 10K type strain sequencing project: providing services to taxonomists for standard genome sequencing and annotation.</title>
        <authorList>
            <consortium name="The Broad Institute Genomics Platform"/>
            <consortium name="The Broad Institute Genome Sequencing Center for Infectious Disease"/>
            <person name="Wu L."/>
            <person name="Ma J."/>
        </authorList>
    </citation>
    <scope>NUCLEOTIDE SEQUENCE [LARGE SCALE GENOMIC DNA]</scope>
    <source>
        <strain evidence="3">TISTR 1571</strain>
    </source>
</reference>
<evidence type="ECO:0000259" key="1">
    <source>
        <dbReference type="PROSITE" id="PS50943"/>
    </source>
</evidence>
<dbReference type="SUPFAM" id="SSF47413">
    <property type="entry name" value="lambda repressor-like DNA-binding domains"/>
    <property type="match status" value="1"/>
</dbReference>
<dbReference type="EMBL" id="JBHUMZ010000053">
    <property type="protein sequence ID" value="MFD2640320.1"/>
    <property type="molecule type" value="Genomic_DNA"/>
</dbReference>
<dbReference type="RefSeq" id="WP_377330484.1">
    <property type="nucleotide sequence ID" value="NZ_JBHUMZ010000053.1"/>
</dbReference>
<feature type="domain" description="HTH cro/C1-type" evidence="1">
    <location>
        <begin position="14"/>
        <end position="67"/>
    </location>
</feature>
<evidence type="ECO:0000313" key="2">
    <source>
        <dbReference type="EMBL" id="MFD2640320.1"/>
    </source>
</evidence>
<accession>A0ABW5QFJ0</accession>
<dbReference type="CDD" id="cd00093">
    <property type="entry name" value="HTH_XRE"/>
    <property type="match status" value="1"/>
</dbReference>
<dbReference type="SMART" id="SM00530">
    <property type="entry name" value="HTH_XRE"/>
    <property type="match status" value="1"/>
</dbReference>
<protein>
    <submittedName>
        <fullName evidence="2">Helix-turn-helix transcriptional regulator</fullName>
    </submittedName>
</protein>
<comment type="caution">
    <text evidence="2">The sequence shown here is derived from an EMBL/GenBank/DDBJ whole genome shotgun (WGS) entry which is preliminary data.</text>
</comment>
<organism evidence="2 3">
    <name type="scientific">Piscibacillus salipiscarius</name>
    <dbReference type="NCBI Taxonomy" id="299480"/>
    <lineage>
        <taxon>Bacteria</taxon>
        <taxon>Bacillati</taxon>
        <taxon>Bacillota</taxon>
        <taxon>Bacilli</taxon>
        <taxon>Bacillales</taxon>
        <taxon>Bacillaceae</taxon>
        <taxon>Piscibacillus</taxon>
    </lineage>
</organism>
<dbReference type="InterPro" id="IPR010982">
    <property type="entry name" value="Lambda_DNA-bd_dom_sf"/>
</dbReference>
<evidence type="ECO:0000313" key="3">
    <source>
        <dbReference type="Proteomes" id="UP001597452"/>
    </source>
</evidence>
<name>A0ABW5QFJ0_9BACI</name>
<dbReference type="InterPro" id="IPR001387">
    <property type="entry name" value="Cro/C1-type_HTH"/>
</dbReference>
<dbReference type="PROSITE" id="PS50943">
    <property type="entry name" value="HTH_CROC1"/>
    <property type="match status" value="1"/>
</dbReference>
<dbReference type="Gene3D" id="1.10.260.40">
    <property type="entry name" value="lambda repressor-like DNA-binding domains"/>
    <property type="match status" value="1"/>
</dbReference>
<gene>
    <name evidence="2" type="ORF">ACFSW4_15730</name>
</gene>
<proteinExistence type="predicted"/>